<accession>A0A6J5KFV6</accession>
<dbReference type="RefSeq" id="WP_015004328.1">
    <property type="nucleotide sequence ID" value="NZ_CADILN010000018.1"/>
</dbReference>
<gene>
    <name evidence="1" type="ORF">LMG9964_06460</name>
</gene>
<proteinExistence type="predicted"/>
<dbReference type="AlphaFoldDB" id="A0A6J5KFV6"/>
<dbReference type="Proteomes" id="UP000494102">
    <property type="component" value="Unassembled WGS sequence"/>
</dbReference>
<evidence type="ECO:0000313" key="2">
    <source>
        <dbReference type="Proteomes" id="UP000494102"/>
    </source>
</evidence>
<protein>
    <submittedName>
        <fullName evidence="1">Uncharacterized protein</fullName>
    </submittedName>
</protein>
<dbReference type="EMBL" id="CADILN010000018">
    <property type="protein sequence ID" value="CAB4052770.1"/>
    <property type="molecule type" value="Genomic_DNA"/>
</dbReference>
<evidence type="ECO:0000313" key="1">
    <source>
        <dbReference type="EMBL" id="CAB4052770.1"/>
    </source>
</evidence>
<dbReference type="GeneID" id="27801428"/>
<organism evidence="1 2">
    <name type="scientific">Paraburkholderia phenoliruptrix</name>
    <dbReference type="NCBI Taxonomy" id="252970"/>
    <lineage>
        <taxon>Bacteria</taxon>
        <taxon>Pseudomonadati</taxon>
        <taxon>Pseudomonadota</taxon>
        <taxon>Betaproteobacteria</taxon>
        <taxon>Burkholderiales</taxon>
        <taxon>Burkholderiaceae</taxon>
        <taxon>Paraburkholderia</taxon>
    </lineage>
</organism>
<reference evidence="1 2" key="1">
    <citation type="submission" date="2020-04" db="EMBL/GenBank/DDBJ databases">
        <authorList>
            <person name="De Canck E."/>
        </authorList>
    </citation>
    <scope>NUCLEOTIDE SEQUENCE [LARGE SCALE GENOMIC DNA]</scope>
    <source>
        <strain evidence="1 2">LMG 9964</strain>
    </source>
</reference>
<name>A0A6J5KFV6_9BURK</name>
<sequence length="105" mass="11695">MEFVFTVLVVCAIGGALVVDWWRAKVEKHADDVKAEAHARTDLLIITAALLLRTHPLRDEVVEAIMELSGSQESRWDDPKYSAALNETLRRLVEGSGAARPRDLN</sequence>